<dbReference type="InterPro" id="IPR001841">
    <property type="entry name" value="Znf_RING"/>
</dbReference>
<feature type="compositionally biased region" description="Low complexity" evidence="9">
    <location>
        <begin position="21"/>
        <end position="48"/>
    </location>
</feature>
<name>A0A177TFM4_9BASI</name>
<dbReference type="InterPro" id="IPR018957">
    <property type="entry name" value="Znf_C3HC4_RING-type"/>
</dbReference>
<evidence type="ECO:0000256" key="3">
    <source>
        <dbReference type="ARBA" id="ARBA00022741"/>
    </source>
</evidence>
<dbReference type="GO" id="GO:0016787">
    <property type="term" value="F:hydrolase activity"/>
    <property type="evidence" value="ECO:0007669"/>
    <property type="project" value="UniProtKB-KW"/>
</dbReference>
<dbReference type="Pfam" id="PF00176">
    <property type="entry name" value="SNF2-rel_dom"/>
    <property type="match status" value="1"/>
</dbReference>
<keyword evidence="8" id="KW-0067">ATP-binding</keyword>
<feature type="compositionally biased region" description="Polar residues" evidence="9">
    <location>
        <begin position="162"/>
        <end position="178"/>
    </location>
</feature>
<dbReference type="Gene3D" id="3.30.40.10">
    <property type="entry name" value="Zinc/RING finger domain, C3HC4 (zinc finger)"/>
    <property type="match status" value="1"/>
</dbReference>
<sequence>MAAARRKKNIVSSDNDDDVVEVPAPATATSRPRRSAAATPSRSVSSTSLAPINSSTSTSKTQQVEISVEIPSRSKGKGKAKATSDDELEHAIERGSTKNRAQIEADALLAAQLAVDDDDQEQIDDLTASDFEQEDEEEEEEEDSGDDFEDEQPPSRKRPRTSAASSTAKPRKSNASTKSSKRATPVKNGIDKKSAKTSSIAHQTYDDGSDEEDDSDFEGSLSDLDDPDDAEPLASRYGSKAATGRKSAGKNKPIAGSVPAGFVFKKRDNSNYIKTPQNAGKMLPYVIREYAEKARKERAEAEAVAAAAAAAAAEQETAEKESATRPTSSRTSSRRSASASTSKDKSNTSEKEKSNGKPAKGSMQEEQRYETAKQREARIKREERLARSLEIAAAAGVKRKTVSHYERNKAKLEAHHPELTTVWKDLADVPLPPPRIAEPPKNIAKGVTLLPFQLESLHWLIDQEESHWQGGLLADEMGMGKTVQMISLMLSDEERRSKTDKARSTLVVAPTVALMQWANELQKYAPQFKVLLWHGANRAAASESDTLRKADVVLTSYAVLESSFRRQESGFVRKGEKFKEKSAVHSIDWRRVILDEAHCIKDRSTNTAKGAFALRAMYRWCLSGTPLQNRVGELFSMVRFIGAEPFANYYCLQCDCKSMHWTMVQGKFCAACGHTPMHHTCFWNNEVLKPIQRHGAEEGEGKDAFVRLRTLLQHMMLRRTKLERADDMGLPPRTMLVRRDVFNEEEADLYQSLYSDGQRKFTTFIDSGTVLNNYSNIFTLLTRMRQMACHPDLVLRSKTGSAAKILGDSVSETHVCKLCADEAEDPIMSACRHVFCRGCISEYVGDTEAAGGIRLECPYCHANLAIDLEQETMDAPRPEQNARQGLLSRLDLSKWRSSTKVEALVEELTSLRSEDHTIKSIVFSQFRSFLDLIAFRLSRAGFKVARLEGDMTPQQRDRTIKYFSENTSVTVFLISLKAGGVALNLTEASRVYLMDPWWNPSVELQAADRIHRIGQHRPIIVKRMIIENSIEARIVELQNKKSAMIEAAIGKDDSAMGRLSVADLQFLFQ</sequence>
<dbReference type="InterPro" id="IPR000330">
    <property type="entry name" value="SNF2_N"/>
</dbReference>
<dbReference type="CDD" id="cd18793">
    <property type="entry name" value="SF2_C_SNF"/>
    <property type="match status" value="1"/>
</dbReference>
<evidence type="ECO:0000256" key="7">
    <source>
        <dbReference type="ARBA" id="ARBA00022833"/>
    </source>
</evidence>
<dbReference type="SMART" id="SM00184">
    <property type="entry name" value="RING"/>
    <property type="match status" value="1"/>
</dbReference>
<dbReference type="Gene3D" id="3.40.50.10810">
    <property type="entry name" value="Tandem AAA-ATPase domain"/>
    <property type="match status" value="1"/>
</dbReference>
<dbReference type="GO" id="GO:0005524">
    <property type="term" value="F:ATP binding"/>
    <property type="evidence" value="ECO:0007669"/>
    <property type="project" value="UniProtKB-KW"/>
</dbReference>
<evidence type="ECO:0000256" key="4">
    <source>
        <dbReference type="ARBA" id="ARBA00022771"/>
    </source>
</evidence>
<keyword evidence="4" id="KW-0863">Zinc-finger</keyword>
<keyword evidence="11" id="KW-1185">Reference proteome</keyword>
<feature type="region of interest" description="Disordered" evidence="9">
    <location>
        <begin position="1"/>
        <end position="277"/>
    </location>
</feature>
<proteinExistence type="inferred from homology"/>
<dbReference type="GO" id="GO:0005634">
    <property type="term" value="C:nucleus"/>
    <property type="evidence" value="ECO:0007669"/>
    <property type="project" value="TreeGrafter"/>
</dbReference>
<keyword evidence="2" id="KW-0479">Metal-binding</keyword>
<protein>
    <submittedName>
        <fullName evidence="10">Uncharacterized protein</fullName>
    </submittedName>
</protein>
<dbReference type="SMART" id="SM00487">
    <property type="entry name" value="DEXDc"/>
    <property type="match status" value="1"/>
</dbReference>
<evidence type="ECO:0000256" key="6">
    <source>
        <dbReference type="ARBA" id="ARBA00022806"/>
    </source>
</evidence>
<feature type="region of interest" description="Disordered" evidence="9">
    <location>
        <begin position="293"/>
        <end position="378"/>
    </location>
</feature>
<evidence type="ECO:0000256" key="2">
    <source>
        <dbReference type="ARBA" id="ARBA00022723"/>
    </source>
</evidence>
<reference evidence="10" key="2">
    <citation type="journal article" date="2019" name="IMA Fungus">
        <title>Genome sequencing and comparison of five Tilletia species to identify candidate genes for the detection of regulated species infecting wheat.</title>
        <authorList>
            <person name="Nguyen H.D.T."/>
            <person name="Sultana T."/>
            <person name="Kesanakurti P."/>
            <person name="Hambleton S."/>
        </authorList>
    </citation>
    <scope>NUCLEOTIDE SEQUENCE</scope>
    <source>
        <strain evidence="10">DAOMC 236416</strain>
    </source>
</reference>
<keyword evidence="6" id="KW-0347">Helicase</keyword>
<feature type="compositionally biased region" description="Acidic residues" evidence="9">
    <location>
        <begin position="131"/>
        <end position="152"/>
    </location>
</feature>
<dbReference type="InterPro" id="IPR014001">
    <property type="entry name" value="Helicase_ATP-bd"/>
</dbReference>
<dbReference type="InterPro" id="IPR027417">
    <property type="entry name" value="P-loop_NTPase"/>
</dbReference>
<dbReference type="CDD" id="cd18008">
    <property type="entry name" value="DEXDc_SHPRH-like"/>
    <property type="match status" value="1"/>
</dbReference>
<dbReference type="GO" id="GO:0008094">
    <property type="term" value="F:ATP-dependent activity, acting on DNA"/>
    <property type="evidence" value="ECO:0007669"/>
    <property type="project" value="TreeGrafter"/>
</dbReference>
<organism evidence="10 11">
    <name type="scientific">Tilletia indica</name>
    <dbReference type="NCBI Taxonomy" id="43049"/>
    <lineage>
        <taxon>Eukaryota</taxon>
        <taxon>Fungi</taxon>
        <taxon>Dikarya</taxon>
        <taxon>Basidiomycota</taxon>
        <taxon>Ustilaginomycotina</taxon>
        <taxon>Exobasidiomycetes</taxon>
        <taxon>Tilletiales</taxon>
        <taxon>Tilletiaceae</taxon>
        <taxon>Tilletia</taxon>
    </lineage>
</organism>
<reference evidence="10" key="1">
    <citation type="submission" date="2016-04" db="EMBL/GenBank/DDBJ databases">
        <authorList>
            <person name="Nguyen H.D."/>
            <person name="Samba Siva P."/>
            <person name="Cullis J."/>
            <person name="Levesque C.A."/>
            <person name="Hambleton S."/>
        </authorList>
    </citation>
    <scope>NUCLEOTIDE SEQUENCE</scope>
    <source>
        <strain evidence="10">DAOMC 236416</strain>
    </source>
</reference>
<dbReference type="Pfam" id="PF00271">
    <property type="entry name" value="Helicase_C"/>
    <property type="match status" value="1"/>
</dbReference>
<dbReference type="PROSITE" id="PS51194">
    <property type="entry name" value="HELICASE_CTER"/>
    <property type="match status" value="1"/>
</dbReference>
<feature type="compositionally biased region" description="Low complexity" evidence="9">
    <location>
        <begin position="302"/>
        <end position="315"/>
    </location>
</feature>
<dbReference type="GO" id="GO:0006289">
    <property type="term" value="P:nucleotide-excision repair"/>
    <property type="evidence" value="ECO:0007669"/>
    <property type="project" value="TreeGrafter"/>
</dbReference>
<feature type="compositionally biased region" description="Acidic residues" evidence="9">
    <location>
        <begin position="207"/>
        <end position="231"/>
    </location>
</feature>
<feature type="compositionally biased region" description="Low complexity" evidence="9">
    <location>
        <begin position="104"/>
        <end position="114"/>
    </location>
</feature>
<dbReference type="GO" id="GO:0008270">
    <property type="term" value="F:zinc ion binding"/>
    <property type="evidence" value="ECO:0007669"/>
    <property type="project" value="UniProtKB-KW"/>
</dbReference>
<feature type="compositionally biased region" description="Acidic residues" evidence="9">
    <location>
        <begin position="115"/>
        <end position="124"/>
    </location>
</feature>
<dbReference type="InterPro" id="IPR049730">
    <property type="entry name" value="SNF2/RAD54-like_C"/>
</dbReference>
<comment type="similarity">
    <text evidence="1">Belongs to the SNF2/RAD54 helicase family.</text>
</comment>
<dbReference type="Pfam" id="PF00097">
    <property type="entry name" value="zf-C3HC4"/>
    <property type="match status" value="1"/>
</dbReference>
<dbReference type="PROSITE" id="PS51192">
    <property type="entry name" value="HELICASE_ATP_BIND_1"/>
    <property type="match status" value="1"/>
</dbReference>
<feature type="compositionally biased region" description="Polar residues" evidence="9">
    <location>
        <begin position="49"/>
        <end position="65"/>
    </location>
</feature>
<dbReference type="SMART" id="SM00490">
    <property type="entry name" value="HELICc"/>
    <property type="match status" value="1"/>
</dbReference>
<evidence type="ECO:0000313" key="10">
    <source>
        <dbReference type="EMBL" id="KAE8251780.1"/>
    </source>
</evidence>
<feature type="compositionally biased region" description="Basic and acidic residues" evidence="9">
    <location>
        <begin position="342"/>
        <end position="355"/>
    </location>
</feature>
<dbReference type="Gene3D" id="3.40.50.300">
    <property type="entry name" value="P-loop containing nucleotide triphosphate hydrolases"/>
    <property type="match status" value="1"/>
</dbReference>
<accession>A0A177TFM4</accession>
<keyword evidence="5" id="KW-0378">Hydrolase</keyword>
<keyword evidence="7" id="KW-0862">Zinc</keyword>
<feature type="compositionally biased region" description="Basic and acidic residues" evidence="9">
    <location>
        <begin position="363"/>
        <end position="378"/>
    </location>
</feature>
<gene>
    <name evidence="10" type="ORF">A4X13_0g3848</name>
</gene>
<dbReference type="PANTHER" id="PTHR45626:SF12">
    <property type="entry name" value="DNA REPAIR PROTEIN RAD16"/>
    <property type="match status" value="1"/>
</dbReference>
<dbReference type="GO" id="GO:0004386">
    <property type="term" value="F:helicase activity"/>
    <property type="evidence" value="ECO:0007669"/>
    <property type="project" value="UniProtKB-KW"/>
</dbReference>
<evidence type="ECO:0000313" key="11">
    <source>
        <dbReference type="Proteomes" id="UP000077521"/>
    </source>
</evidence>
<dbReference type="SUPFAM" id="SSF57850">
    <property type="entry name" value="RING/U-box"/>
    <property type="match status" value="1"/>
</dbReference>
<dbReference type="PROSITE" id="PS00518">
    <property type="entry name" value="ZF_RING_1"/>
    <property type="match status" value="1"/>
</dbReference>
<dbReference type="InterPro" id="IPR050628">
    <property type="entry name" value="SNF2_RAD54_helicase_TF"/>
</dbReference>
<dbReference type="EMBL" id="LWDF02000231">
    <property type="protein sequence ID" value="KAE8251780.1"/>
    <property type="molecule type" value="Genomic_DNA"/>
</dbReference>
<dbReference type="InterPro" id="IPR013083">
    <property type="entry name" value="Znf_RING/FYVE/PHD"/>
</dbReference>
<comment type="caution">
    <text evidence="10">The sequence shown here is derived from an EMBL/GenBank/DDBJ whole genome shotgun (WGS) entry which is preliminary data.</text>
</comment>
<evidence type="ECO:0000256" key="5">
    <source>
        <dbReference type="ARBA" id="ARBA00022801"/>
    </source>
</evidence>
<dbReference type="InterPro" id="IPR001650">
    <property type="entry name" value="Helicase_C-like"/>
</dbReference>
<dbReference type="AlphaFoldDB" id="A0A177TFM4"/>
<evidence type="ECO:0000256" key="9">
    <source>
        <dbReference type="SAM" id="MobiDB-lite"/>
    </source>
</evidence>
<dbReference type="InterPro" id="IPR017907">
    <property type="entry name" value="Znf_RING_CS"/>
</dbReference>
<keyword evidence="3" id="KW-0547">Nucleotide-binding</keyword>
<evidence type="ECO:0000256" key="1">
    <source>
        <dbReference type="ARBA" id="ARBA00007025"/>
    </source>
</evidence>
<dbReference type="Proteomes" id="UP000077521">
    <property type="component" value="Unassembled WGS sequence"/>
</dbReference>
<dbReference type="InterPro" id="IPR038718">
    <property type="entry name" value="SNF2-like_sf"/>
</dbReference>
<dbReference type="PROSITE" id="PS50089">
    <property type="entry name" value="ZF_RING_2"/>
    <property type="match status" value="1"/>
</dbReference>
<dbReference type="SUPFAM" id="SSF52540">
    <property type="entry name" value="P-loop containing nucleoside triphosphate hydrolases"/>
    <property type="match status" value="2"/>
</dbReference>
<evidence type="ECO:0000256" key="8">
    <source>
        <dbReference type="ARBA" id="ARBA00022840"/>
    </source>
</evidence>
<feature type="compositionally biased region" description="Low complexity" evidence="9">
    <location>
        <begin position="324"/>
        <end position="341"/>
    </location>
</feature>
<dbReference type="PANTHER" id="PTHR45626">
    <property type="entry name" value="TRANSCRIPTION TERMINATION FACTOR 2-RELATED"/>
    <property type="match status" value="1"/>
</dbReference>